<evidence type="ECO:0000256" key="8">
    <source>
        <dbReference type="RuleBase" id="RU000682"/>
    </source>
</evidence>
<comment type="similarity">
    <text evidence="2">Belongs to the Antp homeobox family.</text>
</comment>
<dbReference type="GO" id="GO:0000978">
    <property type="term" value="F:RNA polymerase II cis-regulatory region sequence-specific DNA binding"/>
    <property type="evidence" value="ECO:0007669"/>
    <property type="project" value="TreeGrafter"/>
</dbReference>
<dbReference type="GO" id="GO:0009952">
    <property type="term" value="P:anterior/posterior pattern specification"/>
    <property type="evidence" value="ECO:0007669"/>
    <property type="project" value="TreeGrafter"/>
</dbReference>
<dbReference type="InterPro" id="IPR017970">
    <property type="entry name" value="Homeobox_CS"/>
</dbReference>
<keyword evidence="6 7" id="KW-0539">Nucleus</keyword>
<evidence type="ECO:0000256" key="2">
    <source>
        <dbReference type="ARBA" id="ARBA00009107"/>
    </source>
</evidence>
<dbReference type="PANTHER" id="PTHR45659">
    <property type="entry name" value="HOMEOBOX PROTEIN HOX"/>
    <property type="match status" value="1"/>
</dbReference>
<feature type="domain" description="Homeobox" evidence="10">
    <location>
        <begin position="150"/>
        <end position="210"/>
    </location>
</feature>
<dbReference type="EMBL" id="GAKU01000050">
    <property type="protein sequence ID" value="JAA92587.1"/>
    <property type="molecule type" value="mRNA"/>
</dbReference>
<feature type="DNA-binding region" description="Homeobox" evidence="7">
    <location>
        <begin position="152"/>
        <end position="211"/>
    </location>
</feature>
<proteinExistence type="evidence at transcript level"/>
<evidence type="ECO:0000256" key="5">
    <source>
        <dbReference type="ARBA" id="ARBA00023155"/>
    </source>
</evidence>
<evidence type="ECO:0000313" key="11">
    <source>
        <dbReference type="EMBL" id="JAA92587.1"/>
    </source>
</evidence>
<dbReference type="InterPro" id="IPR050296">
    <property type="entry name" value="Antp_homeobox"/>
</dbReference>
<dbReference type="CDD" id="cd00086">
    <property type="entry name" value="homeodomain"/>
    <property type="match status" value="1"/>
</dbReference>
<sequence length="244" mass="28441">MHVDSNVQNFPTKHGPDQPNQRFDRTSHTSSLARYWPSPTDYLGPLIANNFYPHRKLFPHSAYLNQDIPSFNSPGFDPRRPQVPSYRSHFSPSQIYQNSFKNNVCLPDADVIDSKASLDNNSSIVYSSSSNVPLYSWMNPKTSNDKGSKFENKRTRQTYTRFQTLELEKEFHYNKYLTRRRRIEIAHSLILTERQIKIWFQNRRMKWKKEHNIAKLTGPGSCDQVDLLDTVPASRSTTITPDQD</sequence>
<dbReference type="InterPro" id="IPR020479">
    <property type="entry name" value="HD_metazoa"/>
</dbReference>
<feature type="compositionally biased region" description="Polar residues" evidence="9">
    <location>
        <begin position="1"/>
        <end position="11"/>
    </location>
</feature>
<dbReference type="Pfam" id="PF00046">
    <property type="entry name" value="Homeodomain"/>
    <property type="match status" value="1"/>
</dbReference>
<dbReference type="InterPro" id="IPR001356">
    <property type="entry name" value="HD"/>
</dbReference>
<dbReference type="PROSITE" id="PS00027">
    <property type="entry name" value="HOMEOBOX_1"/>
    <property type="match status" value="1"/>
</dbReference>
<name>T1E1D4_9PLAT</name>
<dbReference type="InterPro" id="IPR009057">
    <property type="entry name" value="Homeodomain-like_sf"/>
</dbReference>
<evidence type="ECO:0000256" key="1">
    <source>
        <dbReference type="ARBA" id="ARBA00004123"/>
    </source>
</evidence>
<evidence type="ECO:0000256" key="6">
    <source>
        <dbReference type="ARBA" id="ARBA00023242"/>
    </source>
</evidence>
<dbReference type="FunFam" id="1.10.10.60:FF:000017">
    <property type="entry name" value="Homeobox protein antennapedia"/>
    <property type="match status" value="1"/>
</dbReference>
<evidence type="ECO:0000256" key="9">
    <source>
        <dbReference type="SAM" id="MobiDB-lite"/>
    </source>
</evidence>
<dbReference type="SUPFAM" id="SSF46689">
    <property type="entry name" value="Homeodomain-like"/>
    <property type="match status" value="1"/>
</dbReference>
<dbReference type="PROSITE" id="PS50071">
    <property type="entry name" value="HOMEOBOX_2"/>
    <property type="match status" value="1"/>
</dbReference>
<reference evidence="11" key="1">
    <citation type="submission" date="2013-06" db="EMBL/GenBank/DDBJ databases">
        <title>Reactivating head regrowth in a regeneration deficient planarian species.</title>
        <authorList>
            <person name="Liu S.-Y."/>
            <person name="Brandl H."/>
            <person name="Henry I."/>
            <person name="Rink J."/>
        </authorList>
    </citation>
    <scope>NUCLEOTIDE SEQUENCE</scope>
</reference>
<comment type="subcellular location">
    <subcellularLocation>
        <location evidence="1 7 8">Nucleus</location>
    </subcellularLocation>
</comment>
<evidence type="ECO:0000256" key="3">
    <source>
        <dbReference type="ARBA" id="ARBA00022473"/>
    </source>
</evidence>
<dbReference type="PANTHER" id="PTHR45659:SF4">
    <property type="entry name" value="HOMEOBOX PROTEIN ABDOMINAL-A"/>
    <property type="match status" value="1"/>
</dbReference>
<dbReference type="AlphaFoldDB" id="T1E1D4"/>
<organism evidence="11">
    <name type="scientific">Dendrocoelum lacteum</name>
    <dbReference type="NCBI Taxonomy" id="27895"/>
    <lineage>
        <taxon>Eukaryota</taxon>
        <taxon>Metazoa</taxon>
        <taxon>Spiralia</taxon>
        <taxon>Lophotrochozoa</taxon>
        <taxon>Platyhelminthes</taxon>
        <taxon>Rhabditophora</taxon>
        <taxon>Seriata</taxon>
        <taxon>Tricladida</taxon>
        <taxon>Continenticola</taxon>
        <taxon>Planarioidea</taxon>
        <taxon>Dendrocoelidae</taxon>
        <taxon>Dendrocoelum</taxon>
    </lineage>
</organism>
<dbReference type="Gene3D" id="1.10.10.60">
    <property type="entry name" value="Homeodomain-like"/>
    <property type="match status" value="1"/>
</dbReference>
<evidence type="ECO:0000259" key="10">
    <source>
        <dbReference type="PROSITE" id="PS50071"/>
    </source>
</evidence>
<accession>T1E1D4</accession>
<keyword evidence="3" id="KW-0217">Developmental protein</keyword>
<dbReference type="GO" id="GO:0005634">
    <property type="term" value="C:nucleus"/>
    <property type="evidence" value="ECO:0007669"/>
    <property type="project" value="UniProtKB-SubCell"/>
</dbReference>
<dbReference type="GO" id="GO:0000981">
    <property type="term" value="F:DNA-binding transcription factor activity, RNA polymerase II-specific"/>
    <property type="evidence" value="ECO:0007669"/>
    <property type="project" value="InterPro"/>
</dbReference>
<dbReference type="SMART" id="SM00389">
    <property type="entry name" value="HOX"/>
    <property type="match status" value="1"/>
</dbReference>
<protein>
    <submittedName>
        <fullName evidence="11">PLOX5</fullName>
    </submittedName>
</protein>
<evidence type="ECO:0000256" key="4">
    <source>
        <dbReference type="ARBA" id="ARBA00023125"/>
    </source>
</evidence>
<dbReference type="PRINTS" id="PR00024">
    <property type="entry name" value="HOMEOBOX"/>
</dbReference>
<keyword evidence="4 7" id="KW-0238">DNA-binding</keyword>
<evidence type="ECO:0000256" key="7">
    <source>
        <dbReference type="PROSITE-ProRule" id="PRU00108"/>
    </source>
</evidence>
<feature type="region of interest" description="Disordered" evidence="9">
    <location>
        <begin position="1"/>
        <end position="30"/>
    </location>
</feature>
<keyword evidence="5 7" id="KW-0371">Homeobox</keyword>